<keyword evidence="3 12" id="KW-0645">Protease</keyword>
<evidence type="ECO:0000256" key="1">
    <source>
        <dbReference type="ARBA" id="ARBA00001947"/>
    </source>
</evidence>
<dbReference type="GO" id="GO:0046872">
    <property type="term" value="F:metal ion binding"/>
    <property type="evidence" value="ECO:0007669"/>
    <property type="project" value="UniProtKB-KW"/>
</dbReference>
<dbReference type="InterPro" id="IPR011765">
    <property type="entry name" value="Pept_M16_N"/>
</dbReference>
<comment type="cofactor">
    <cofactor evidence="1">
        <name>Zn(2+)</name>
        <dbReference type="ChEBI" id="CHEBI:29105"/>
    </cofactor>
</comment>
<feature type="domain" description="Peptidase M16 N-terminal" evidence="10">
    <location>
        <begin position="55"/>
        <end position="172"/>
    </location>
</feature>
<dbReference type="Proteomes" id="UP000186917">
    <property type="component" value="Unassembled WGS sequence"/>
</dbReference>
<dbReference type="Pfam" id="PF00675">
    <property type="entry name" value="Peptidase_M16"/>
    <property type="match status" value="1"/>
</dbReference>
<feature type="domain" description="Peptidase M16 C-terminal" evidence="11">
    <location>
        <begin position="215"/>
        <end position="391"/>
    </location>
</feature>
<dbReference type="PANTHER" id="PTHR43690:SF34">
    <property type="entry name" value="ZINC PROTEASE PQQL-LIKE"/>
    <property type="match status" value="1"/>
</dbReference>
<keyword evidence="9" id="KW-0732">Signal</keyword>
<reference evidence="13" key="1">
    <citation type="submission" date="2017-01" db="EMBL/GenBank/DDBJ databases">
        <authorList>
            <person name="Varghese N."/>
            <person name="Submissions S."/>
        </authorList>
    </citation>
    <scope>NUCLEOTIDE SEQUENCE [LARGE SCALE GENOMIC DNA]</scope>
    <source>
        <strain evidence="13">DSM 21054</strain>
    </source>
</reference>
<gene>
    <name evidence="12" type="ORF">SAMN05421788_105150</name>
</gene>
<evidence type="ECO:0000259" key="10">
    <source>
        <dbReference type="Pfam" id="PF00675"/>
    </source>
</evidence>
<organism evidence="12 13">
    <name type="scientific">Filimonas lacunae</name>
    <dbReference type="NCBI Taxonomy" id="477680"/>
    <lineage>
        <taxon>Bacteria</taxon>
        <taxon>Pseudomonadati</taxon>
        <taxon>Bacteroidota</taxon>
        <taxon>Chitinophagia</taxon>
        <taxon>Chitinophagales</taxon>
        <taxon>Chitinophagaceae</taxon>
        <taxon>Filimonas</taxon>
    </lineage>
</organism>
<keyword evidence="13" id="KW-1185">Reference proteome</keyword>
<dbReference type="EMBL" id="FTOR01000005">
    <property type="protein sequence ID" value="SIT21455.1"/>
    <property type="molecule type" value="Genomic_DNA"/>
</dbReference>
<dbReference type="GO" id="GO:0004222">
    <property type="term" value="F:metalloendopeptidase activity"/>
    <property type="evidence" value="ECO:0007669"/>
    <property type="project" value="InterPro"/>
</dbReference>
<keyword evidence="4" id="KW-0479">Metal-binding</keyword>
<evidence type="ECO:0000256" key="8">
    <source>
        <dbReference type="RuleBase" id="RU004447"/>
    </source>
</evidence>
<dbReference type="KEGG" id="fln:FLA_1403"/>
<dbReference type="AlphaFoldDB" id="A0A173MD06"/>
<dbReference type="InterPro" id="IPR011249">
    <property type="entry name" value="Metalloenz_LuxS/M16"/>
</dbReference>
<dbReference type="RefSeq" id="WP_076379993.1">
    <property type="nucleotide sequence ID" value="NZ_AP017422.1"/>
</dbReference>
<dbReference type="GO" id="GO:0006508">
    <property type="term" value="P:proteolysis"/>
    <property type="evidence" value="ECO:0007669"/>
    <property type="project" value="UniProtKB-KW"/>
</dbReference>
<evidence type="ECO:0000259" key="11">
    <source>
        <dbReference type="Pfam" id="PF05193"/>
    </source>
</evidence>
<feature type="domain" description="Peptidase M16 C-terminal" evidence="11">
    <location>
        <begin position="690"/>
        <end position="867"/>
    </location>
</feature>
<comment type="similarity">
    <text evidence="2 8">Belongs to the peptidase M16 family.</text>
</comment>
<evidence type="ECO:0000256" key="3">
    <source>
        <dbReference type="ARBA" id="ARBA00022670"/>
    </source>
</evidence>
<dbReference type="Pfam" id="PF05193">
    <property type="entry name" value="Peptidase_M16_C"/>
    <property type="match status" value="2"/>
</dbReference>
<feature type="signal peptide" evidence="9">
    <location>
        <begin position="1"/>
        <end position="21"/>
    </location>
</feature>
<evidence type="ECO:0000256" key="6">
    <source>
        <dbReference type="ARBA" id="ARBA00022833"/>
    </source>
</evidence>
<dbReference type="SUPFAM" id="SSF63411">
    <property type="entry name" value="LuxS/MPP-like metallohydrolase"/>
    <property type="match status" value="4"/>
</dbReference>
<protein>
    <submittedName>
        <fullName evidence="12">Zinc protease</fullName>
    </submittedName>
</protein>
<feature type="chain" id="PRO_5030022775" evidence="9">
    <location>
        <begin position="22"/>
        <end position="938"/>
    </location>
</feature>
<name>A0A173MD06_9BACT</name>
<dbReference type="PANTHER" id="PTHR43690">
    <property type="entry name" value="NARDILYSIN"/>
    <property type="match status" value="1"/>
</dbReference>
<sequence>MNVIHWLSRPALLFTAGYTLAALGAQAQKGHKALPLDTAVRTGKLPNGFTYYIRHNEEPKKRVTLYLVNKAGAILETEEQRGLAHFIEHMSFNGTTHFPKNELVNYLQKSGVRFGADLNAYTSYDETVYQLPLPTDNKELLDNGLTIMREWAQEATLDAAEIDKERGVILEEKRLKKGAQDRMMQQFFPVIMNHSRYADRMPIGIDTVLKFSKPETLREFYHDWYRPDLQALIVVGDIDVNEMEQVIKARFSTLVNPKKEKKRVKYTIPLTGKNQFLVVTDPEMPSTSIEIVSKFEQKPVVTEADYRNSIVEMLFNMMLSQRYSELGKQANPPFLKGGAGLQGFLGGLQIFGASAGVASGGLETGVKAVWRELERAKRLGFTQAELDRAKQDYLSKMAAAWKEKNKTGSDVYVKQYMQYFLAGTAVPGLDKEYQLVNAIVPGIAVADINAVLKTYSKNTDRDIIIMAPQKDKAKLPDEATVNGWLHTVEQEPMDAYKDVVADKPLLAAKPAAGKITRTEQITEVGVTKYTLSNGVTVLVKPTTFKNNEIGFTAFAPGGTSLYSDADYQSAVYAPGIIDAGGVGDYNSQQLDKYLSGKQLNVAPFISDRTQGFNGSAAPAELETMLQLVYLFYTAPRKDADLFQNIITRLKGSLANRASDPSSIYNDTVNAVLGNYNVRRTGPTLEKIDQINLDRAYAIYKERFADASNFTFLFVGSVDTAVLKPLLETYLGSLPATHKHEEARDLGIHIPAGVIERNVYSGKEDKATVRLVFSGDYQFSEENNSTLQALAKVINLRLLERLREEEGGVYTPNADVNFNKYPAGRYAFTIGFGCAPANVDKLIASALDEINKLKLNGPEEVNLDKYKAESRASLKTALESNGFWINYINSQYQNNEPLGAIYNKGKLLDAVTVQKVQQAAKDYLGGNNYIRLVSLPEKQ</sequence>
<accession>A0A173MD06</accession>
<evidence type="ECO:0000313" key="13">
    <source>
        <dbReference type="Proteomes" id="UP000186917"/>
    </source>
</evidence>
<dbReference type="OrthoDB" id="9811314at2"/>
<evidence type="ECO:0000256" key="5">
    <source>
        <dbReference type="ARBA" id="ARBA00022801"/>
    </source>
</evidence>
<dbReference type="PROSITE" id="PS00143">
    <property type="entry name" value="INSULINASE"/>
    <property type="match status" value="1"/>
</dbReference>
<proteinExistence type="inferred from homology"/>
<keyword evidence="6" id="KW-0862">Zinc</keyword>
<evidence type="ECO:0000256" key="9">
    <source>
        <dbReference type="SAM" id="SignalP"/>
    </source>
</evidence>
<dbReference type="InterPro" id="IPR007863">
    <property type="entry name" value="Peptidase_M16_C"/>
</dbReference>
<evidence type="ECO:0000256" key="2">
    <source>
        <dbReference type="ARBA" id="ARBA00007261"/>
    </source>
</evidence>
<keyword evidence="5" id="KW-0378">Hydrolase</keyword>
<evidence type="ECO:0000313" key="12">
    <source>
        <dbReference type="EMBL" id="SIT21455.1"/>
    </source>
</evidence>
<evidence type="ECO:0000256" key="7">
    <source>
        <dbReference type="ARBA" id="ARBA00023049"/>
    </source>
</evidence>
<evidence type="ECO:0000256" key="4">
    <source>
        <dbReference type="ARBA" id="ARBA00022723"/>
    </source>
</evidence>
<dbReference type="InterPro" id="IPR001431">
    <property type="entry name" value="Pept_M16_Zn_BS"/>
</dbReference>
<dbReference type="Gene3D" id="3.30.830.10">
    <property type="entry name" value="Metalloenzyme, LuxS/M16 peptidase-like"/>
    <property type="match status" value="4"/>
</dbReference>
<dbReference type="InterPro" id="IPR050626">
    <property type="entry name" value="Peptidase_M16"/>
</dbReference>
<dbReference type="STRING" id="477680.SAMN05421788_105150"/>
<keyword evidence="7" id="KW-0482">Metalloprotease</keyword>